<sequence length="299" mass="33402">MDVETAKANLVPGKDVAYLARCMDTLLQNDCSDTSVLNLLLPFLGQNLIENNVIDYGIEPGVDITDRYFVLWEPFARAKAALLVGTIAEKCQSLPDVTEIVNRLIVMVKGNEDIELAFSFLALTNIGVKKPEAILPHFVQLSKIANVLVTIATNPTKAFSLFHSIPFRTEIYDSYLDFCSIKGVFETPDNVQRLVAAGLPFSIVNIANAVLTYIEKRPEMLWKLMTIFLKFVTEHPTGNQMMETDNLTKDQKVNVGFAMRYALLGRDKAGELRNAIEAVPASERNVERFTKIVNSLQLK</sequence>
<protein>
    <submittedName>
        <fullName evidence="1">Uncharacterized protein</fullName>
    </submittedName>
</protein>
<gene>
    <name evidence="1" type="ORF">TRFO_11831</name>
</gene>
<name>A0A1J4J857_9EUKA</name>
<accession>A0A1J4J857</accession>
<reference evidence="1" key="1">
    <citation type="submission" date="2016-10" db="EMBL/GenBank/DDBJ databases">
        <authorList>
            <person name="Benchimol M."/>
            <person name="Almeida L.G."/>
            <person name="Vasconcelos A.T."/>
            <person name="Perreira-Neves A."/>
            <person name="Rosa I.A."/>
            <person name="Tasca T."/>
            <person name="Bogo M.R."/>
            <person name="de Souza W."/>
        </authorList>
    </citation>
    <scope>NUCLEOTIDE SEQUENCE [LARGE SCALE GENOMIC DNA]</scope>
    <source>
        <strain evidence="1">K</strain>
    </source>
</reference>
<dbReference type="OrthoDB" id="10261919at2759"/>
<evidence type="ECO:0000313" key="1">
    <source>
        <dbReference type="EMBL" id="OHS93412.1"/>
    </source>
</evidence>
<comment type="caution">
    <text evidence="1">The sequence shown here is derived from an EMBL/GenBank/DDBJ whole genome shotgun (WGS) entry which is preliminary data.</text>
</comment>
<dbReference type="Proteomes" id="UP000179807">
    <property type="component" value="Unassembled WGS sequence"/>
</dbReference>
<proteinExistence type="predicted"/>
<organism evidence="1 2">
    <name type="scientific">Tritrichomonas foetus</name>
    <dbReference type="NCBI Taxonomy" id="1144522"/>
    <lineage>
        <taxon>Eukaryota</taxon>
        <taxon>Metamonada</taxon>
        <taxon>Parabasalia</taxon>
        <taxon>Tritrichomonadida</taxon>
        <taxon>Tritrichomonadidae</taxon>
        <taxon>Tritrichomonas</taxon>
    </lineage>
</organism>
<dbReference type="AlphaFoldDB" id="A0A1J4J857"/>
<dbReference type="GeneID" id="94830964"/>
<evidence type="ECO:0000313" key="2">
    <source>
        <dbReference type="Proteomes" id="UP000179807"/>
    </source>
</evidence>
<dbReference type="VEuPathDB" id="TrichDB:TRFO_11831"/>
<dbReference type="EMBL" id="MLAK01001404">
    <property type="protein sequence ID" value="OHS93412.1"/>
    <property type="molecule type" value="Genomic_DNA"/>
</dbReference>
<keyword evidence="2" id="KW-1185">Reference proteome</keyword>
<dbReference type="RefSeq" id="XP_068346549.1">
    <property type="nucleotide sequence ID" value="XM_068496260.1"/>
</dbReference>